<accession>A0ABV0TXR1</accession>
<dbReference type="EMBL" id="JAHRIQ010048664">
    <property type="protein sequence ID" value="MEQ2237284.1"/>
    <property type="molecule type" value="Genomic_DNA"/>
</dbReference>
<reference evidence="1 2" key="1">
    <citation type="submission" date="2021-06" db="EMBL/GenBank/DDBJ databases">
        <authorList>
            <person name="Palmer J.M."/>
        </authorList>
    </citation>
    <scope>NUCLEOTIDE SEQUENCE [LARGE SCALE GENOMIC DNA]</scope>
    <source>
        <strain evidence="2">if_2019</strain>
        <tissue evidence="1">Muscle</tissue>
    </source>
</reference>
<comment type="caution">
    <text evidence="1">The sequence shown here is derived from an EMBL/GenBank/DDBJ whole genome shotgun (WGS) entry which is preliminary data.</text>
</comment>
<dbReference type="Proteomes" id="UP001482620">
    <property type="component" value="Unassembled WGS sequence"/>
</dbReference>
<gene>
    <name evidence="1" type="ORF">ILYODFUR_021632</name>
</gene>
<sequence length="108" mass="11937">MSLASFENNLPLSLAMRWPNFPKGNLHSSIPTKPPVGRGRRPLTLSLVGRRFLSVKSVYPNIYEKTGQKKTFQCVAGPNRFIFQLITCLKYGSLRRGPGSGAVASWTA</sequence>
<evidence type="ECO:0000313" key="2">
    <source>
        <dbReference type="Proteomes" id="UP001482620"/>
    </source>
</evidence>
<proteinExistence type="predicted"/>
<name>A0ABV0TXR1_9TELE</name>
<protein>
    <submittedName>
        <fullName evidence="1">Uncharacterized protein</fullName>
    </submittedName>
</protein>
<keyword evidence="2" id="KW-1185">Reference proteome</keyword>
<evidence type="ECO:0000313" key="1">
    <source>
        <dbReference type="EMBL" id="MEQ2237284.1"/>
    </source>
</evidence>
<organism evidence="1 2">
    <name type="scientific">Ilyodon furcidens</name>
    <name type="common">goldbreast splitfin</name>
    <dbReference type="NCBI Taxonomy" id="33524"/>
    <lineage>
        <taxon>Eukaryota</taxon>
        <taxon>Metazoa</taxon>
        <taxon>Chordata</taxon>
        <taxon>Craniata</taxon>
        <taxon>Vertebrata</taxon>
        <taxon>Euteleostomi</taxon>
        <taxon>Actinopterygii</taxon>
        <taxon>Neopterygii</taxon>
        <taxon>Teleostei</taxon>
        <taxon>Neoteleostei</taxon>
        <taxon>Acanthomorphata</taxon>
        <taxon>Ovalentaria</taxon>
        <taxon>Atherinomorphae</taxon>
        <taxon>Cyprinodontiformes</taxon>
        <taxon>Goodeidae</taxon>
        <taxon>Ilyodon</taxon>
    </lineage>
</organism>